<evidence type="ECO:0000313" key="2">
    <source>
        <dbReference type="EMBL" id="GJD97489.1"/>
    </source>
</evidence>
<proteinExistence type="predicted"/>
<dbReference type="Proteomes" id="UP001055125">
    <property type="component" value="Unassembled WGS sequence"/>
</dbReference>
<gene>
    <name evidence="2" type="ORF">OCOJLMKI_4720</name>
</gene>
<reference evidence="2" key="2">
    <citation type="submission" date="2021-08" db="EMBL/GenBank/DDBJ databases">
        <authorList>
            <person name="Tani A."/>
            <person name="Ola A."/>
            <person name="Ogura Y."/>
            <person name="Katsura K."/>
            <person name="Hayashi T."/>
        </authorList>
    </citation>
    <scope>NUCLEOTIDE SEQUENCE</scope>
    <source>
        <strain evidence="2">DSM 19015</strain>
    </source>
</reference>
<sequence length="250" mass="27190">MARRRPDPRQASFFDLLLPGPAPAPVVEGAPSNRPGETPMDLALIEAGLACRYSLSMGYALQDETVPFIPRSIAFPVTLKRDRDGTPSLHLSTPACADLPYVRRVEEITGLKATYGAGGYEGSGIGHHAIDLATDEGWERLAETMAHTTLEAVLTCVGLHLFWGDLSVRNARFLMERLGVEEPADRSREALLQIKDGWSDYGLKGGWTAVHAVEEGWIKPGSTKGKRTTHASITPEGKARMERSRSDIAA</sequence>
<feature type="region of interest" description="Disordered" evidence="1">
    <location>
        <begin position="220"/>
        <end position="250"/>
    </location>
</feature>
<evidence type="ECO:0000256" key="1">
    <source>
        <dbReference type="SAM" id="MobiDB-lite"/>
    </source>
</evidence>
<dbReference type="RefSeq" id="WP_238246547.1">
    <property type="nucleotide sequence ID" value="NZ_BPQP01000089.1"/>
</dbReference>
<protein>
    <submittedName>
        <fullName evidence="2">Uncharacterized protein</fullName>
    </submittedName>
</protein>
<organism evidence="2 3">
    <name type="scientific">Methylobacterium iners</name>
    <dbReference type="NCBI Taxonomy" id="418707"/>
    <lineage>
        <taxon>Bacteria</taxon>
        <taxon>Pseudomonadati</taxon>
        <taxon>Pseudomonadota</taxon>
        <taxon>Alphaproteobacteria</taxon>
        <taxon>Hyphomicrobiales</taxon>
        <taxon>Methylobacteriaceae</taxon>
        <taxon>Methylobacterium</taxon>
    </lineage>
</organism>
<dbReference type="EMBL" id="BPQP01000089">
    <property type="protein sequence ID" value="GJD97489.1"/>
    <property type="molecule type" value="Genomic_DNA"/>
</dbReference>
<comment type="caution">
    <text evidence="2">The sequence shown here is derived from an EMBL/GenBank/DDBJ whole genome shotgun (WGS) entry which is preliminary data.</text>
</comment>
<keyword evidence="3" id="KW-1185">Reference proteome</keyword>
<name>A0ABQ4S4S4_9HYPH</name>
<feature type="compositionally biased region" description="Basic and acidic residues" evidence="1">
    <location>
        <begin position="237"/>
        <end position="250"/>
    </location>
</feature>
<reference evidence="2" key="1">
    <citation type="journal article" date="2021" name="Front. Microbiol.">
        <title>Comprehensive Comparative Genomics and Phenotyping of Methylobacterium Species.</title>
        <authorList>
            <person name="Alessa O."/>
            <person name="Ogura Y."/>
            <person name="Fujitani Y."/>
            <person name="Takami H."/>
            <person name="Hayashi T."/>
            <person name="Sahin N."/>
            <person name="Tani A."/>
        </authorList>
    </citation>
    <scope>NUCLEOTIDE SEQUENCE</scope>
    <source>
        <strain evidence="2">DSM 19015</strain>
    </source>
</reference>
<evidence type="ECO:0000313" key="3">
    <source>
        <dbReference type="Proteomes" id="UP001055125"/>
    </source>
</evidence>
<accession>A0ABQ4S4S4</accession>